<dbReference type="OrthoDB" id="1690632at2"/>
<evidence type="ECO:0000313" key="2">
    <source>
        <dbReference type="EMBL" id="RGB75904.1"/>
    </source>
</evidence>
<gene>
    <name evidence="2" type="ORF">DXA39_06170</name>
</gene>
<organism evidence="2 3">
    <name type="scientific">Anaerococcus nagyae</name>
    <dbReference type="NCBI Taxonomy" id="1755241"/>
    <lineage>
        <taxon>Bacteria</taxon>
        <taxon>Bacillati</taxon>
        <taxon>Bacillota</taxon>
        <taxon>Tissierellia</taxon>
        <taxon>Tissierellales</taxon>
        <taxon>Peptoniphilaceae</taxon>
        <taxon>Anaerococcus</taxon>
    </lineage>
</organism>
<evidence type="ECO:0000259" key="1">
    <source>
        <dbReference type="Pfam" id="PF14526"/>
    </source>
</evidence>
<reference evidence="2 3" key="1">
    <citation type="submission" date="2018-08" db="EMBL/GenBank/DDBJ databases">
        <title>A genome reference for cultivated species of the human gut microbiota.</title>
        <authorList>
            <person name="Zou Y."/>
            <person name="Xue W."/>
            <person name="Luo G."/>
        </authorList>
    </citation>
    <scope>NUCLEOTIDE SEQUENCE [LARGE SCALE GENOMIC DNA]</scope>
    <source>
        <strain evidence="2 3">OF01-3</strain>
    </source>
</reference>
<comment type="caution">
    <text evidence="2">The sequence shown here is derived from an EMBL/GenBank/DDBJ whole genome shotgun (WGS) entry which is preliminary data.</text>
</comment>
<dbReference type="InterPro" id="IPR011256">
    <property type="entry name" value="Reg_factor_effector_dom_sf"/>
</dbReference>
<proteinExistence type="predicted"/>
<dbReference type="EMBL" id="QVEU01000004">
    <property type="protein sequence ID" value="RGB75904.1"/>
    <property type="molecule type" value="Genomic_DNA"/>
</dbReference>
<dbReference type="InterPro" id="IPR029441">
    <property type="entry name" value="Cass2"/>
</dbReference>
<sequence length="157" mass="18482">MQVNVDKKQALKIAVRSFEICKRNEAKPIRDEFLSKYKNILKELGSAFGLLEYNAIDKSYIYSVGFELSDDNLIKENRFRTYELDESIYLEVGVDGENLEEAYDYVYKEYFPNKKYFHGLGPDIEFYQYDIKEDKIGNMKLFICLKENPHAVGVREV</sequence>
<feature type="domain" description="Integron-associated effector binding protein" evidence="1">
    <location>
        <begin position="17"/>
        <end position="133"/>
    </location>
</feature>
<dbReference type="AlphaFoldDB" id="A0A3E2THK4"/>
<dbReference type="RefSeq" id="WP_117521847.1">
    <property type="nucleotide sequence ID" value="NZ_AP031484.1"/>
</dbReference>
<protein>
    <recommendedName>
        <fullName evidence="1">Integron-associated effector binding protein domain-containing protein</fullName>
    </recommendedName>
</protein>
<accession>A0A3E2THK4</accession>
<keyword evidence="3" id="KW-1185">Reference proteome</keyword>
<dbReference type="Pfam" id="PF14526">
    <property type="entry name" value="Cass2"/>
    <property type="match status" value="1"/>
</dbReference>
<dbReference type="Proteomes" id="UP000261011">
    <property type="component" value="Unassembled WGS sequence"/>
</dbReference>
<evidence type="ECO:0000313" key="3">
    <source>
        <dbReference type="Proteomes" id="UP000261011"/>
    </source>
</evidence>
<dbReference type="SUPFAM" id="SSF55136">
    <property type="entry name" value="Probable bacterial effector-binding domain"/>
    <property type="match status" value="1"/>
</dbReference>
<dbReference type="Gene3D" id="3.20.80.10">
    <property type="entry name" value="Regulatory factor, effector binding domain"/>
    <property type="match status" value="1"/>
</dbReference>
<name>A0A3E2THK4_9FIRM</name>